<dbReference type="Proteomes" id="UP000663829">
    <property type="component" value="Unassembled WGS sequence"/>
</dbReference>
<dbReference type="EMBL" id="CAJNOK010005573">
    <property type="protein sequence ID" value="CAF0977394.1"/>
    <property type="molecule type" value="Genomic_DNA"/>
</dbReference>
<dbReference type="Proteomes" id="UP000681722">
    <property type="component" value="Unassembled WGS sequence"/>
</dbReference>
<evidence type="ECO:0000313" key="3">
    <source>
        <dbReference type="EMBL" id="CAF0977394.1"/>
    </source>
</evidence>
<evidence type="ECO:0000313" key="4">
    <source>
        <dbReference type="EMBL" id="CAF1224159.1"/>
    </source>
</evidence>
<evidence type="ECO:0000313" key="7">
    <source>
        <dbReference type="Proteomes" id="UP000663829"/>
    </source>
</evidence>
<accession>A0A814Y4T4</accession>
<dbReference type="OrthoDB" id="10027903at2759"/>
<keyword evidence="2" id="KW-1133">Transmembrane helix</keyword>
<keyword evidence="7" id="KW-1185">Reference proteome</keyword>
<dbReference type="EMBL" id="CAJOBC010009409">
    <property type="protein sequence ID" value="CAF3987272.1"/>
    <property type="molecule type" value="Genomic_DNA"/>
</dbReference>
<gene>
    <name evidence="4" type="ORF">GPM918_LOCUS24840</name>
    <name evidence="3" type="ORF">OVA965_LOCUS13402</name>
    <name evidence="6" type="ORF">SRO942_LOCUS24843</name>
    <name evidence="5" type="ORF">TMI583_LOCUS13403</name>
</gene>
<organism evidence="4 7">
    <name type="scientific">Didymodactylos carnosus</name>
    <dbReference type="NCBI Taxonomy" id="1234261"/>
    <lineage>
        <taxon>Eukaryota</taxon>
        <taxon>Metazoa</taxon>
        <taxon>Spiralia</taxon>
        <taxon>Gnathifera</taxon>
        <taxon>Rotifera</taxon>
        <taxon>Eurotatoria</taxon>
        <taxon>Bdelloidea</taxon>
        <taxon>Philodinida</taxon>
        <taxon>Philodinidae</taxon>
        <taxon>Didymodactylos</taxon>
    </lineage>
</organism>
<dbReference type="Proteomes" id="UP000677228">
    <property type="component" value="Unassembled WGS sequence"/>
</dbReference>
<evidence type="ECO:0000313" key="5">
    <source>
        <dbReference type="EMBL" id="CAF3748058.1"/>
    </source>
</evidence>
<dbReference type="Proteomes" id="UP000682733">
    <property type="component" value="Unassembled WGS sequence"/>
</dbReference>
<feature type="transmembrane region" description="Helical" evidence="2">
    <location>
        <begin position="29"/>
        <end position="53"/>
    </location>
</feature>
<reference evidence="4" key="1">
    <citation type="submission" date="2021-02" db="EMBL/GenBank/DDBJ databases">
        <authorList>
            <person name="Nowell W R."/>
        </authorList>
    </citation>
    <scope>NUCLEOTIDE SEQUENCE</scope>
</reference>
<proteinExistence type="predicted"/>
<keyword evidence="2" id="KW-0472">Membrane</keyword>
<feature type="compositionally biased region" description="Basic and acidic residues" evidence="1">
    <location>
        <begin position="153"/>
        <end position="170"/>
    </location>
</feature>
<dbReference type="AlphaFoldDB" id="A0A814Y4T4"/>
<keyword evidence="2" id="KW-0812">Transmembrane</keyword>
<dbReference type="EMBL" id="CAJNOQ010009406">
    <property type="protein sequence ID" value="CAF1224159.1"/>
    <property type="molecule type" value="Genomic_DNA"/>
</dbReference>
<comment type="caution">
    <text evidence="4">The sequence shown here is derived from an EMBL/GenBank/DDBJ whole genome shotgun (WGS) entry which is preliminary data.</text>
</comment>
<protein>
    <submittedName>
        <fullName evidence="4">Uncharacterized protein</fullName>
    </submittedName>
</protein>
<sequence length="357" mass="40908">MSSLNSTASNFWRKYLLGDGLKNGHQTAIGIRALVILSAIVLVWFGIALALIIHIKCKKNGLLSINNGLHDSTTSIPNKTKRSLIKTRVRRQISFHSINNLLPRLKRRLVCQRQTSHVSLKKKSFENYSKEKQKLSPRRATILFKTKKHSSLTDKHVKRTDTKNNHKVESDSSSGDEYTGKNHENKHFLNIEKNTTSSISDVLEKYTHDDEIIKSKTCFPTPVLRAHTSLPLNESTTTTTTFQKVNELSSSRKIPLLFYPIVKRPLNSNRSLTMKPVASARELRQRDDNWLCVINNINSEKNFDDRPLPLVMITDTASSHTNIVELDNFEDQHRLLSDDERCIMKELRASYRPRHST</sequence>
<name>A0A814Y4T4_9BILA</name>
<evidence type="ECO:0000256" key="2">
    <source>
        <dbReference type="SAM" id="Phobius"/>
    </source>
</evidence>
<feature type="region of interest" description="Disordered" evidence="1">
    <location>
        <begin position="153"/>
        <end position="184"/>
    </location>
</feature>
<evidence type="ECO:0000313" key="6">
    <source>
        <dbReference type="EMBL" id="CAF3987272.1"/>
    </source>
</evidence>
<evidence type="ECO:0000256" key="1">
    <source>
        <dbReference type="SAM" id="MobiDB-lite"/>
    </source>
</evidence>
<dbReference type="EMBL" id="CAJOBA010005578">
    <property type="protein sequence ID" value="CAF3748058.1"/>
    <property type="molecule type" value="Genomic_DNA"/>
</dbReference>